<sequence>MSKDKTLKIGVQFQTHDVAPAAYEGFVRQALLLGVDSVFFWDHLVPFTGSEGDVAWETWALVGSLARLFRDSDATLGVLVSPLSIREPAVLARSAATVAQLGNGKVILGVGAGGFEHDDNLTDGPKDLSSRMNLFKRRLTVLRSEVTCLNSLLGTGISIWVGGGGENVTIPAAISFADGWNGFGPSTDFKKKVAKFLGGDLELSVLLTPAITENRLDEYYSLGARHVIRSLRPTPEHSFDLSLIDQMLSERDQIMGSL</sequence>
<dbReference type="Pfam" id="PF00296">
    <property type="entry name" value="Bac_luciferase"/>
    <property type="match status" value="1"/>
</dbReference>
<dbReference type="PANTHER" id="PTHR42847:SF4">
    <property type="entry name" value="ALKANESULFONATE MONOOXYGENASE-RELATED"/>
    <property type="match status" value="1"/>
</dbReference>
<accession>A0A094SN63</accession>
<keyword evidence="2" id="KW-0288">FMN</keyword>
<proteinExistence type="predicted"/>
<evidence type="ECO:0000256" key="1">
    <source>
        <dbReference type="ARBA" id="ARBA00022630"/>
    </source>
</evidence>
<dbReference type="InterPro" id="IPR011251">
    <property type="entry name" value="Luciferase-like_dom"/>
</dbReference>
<reference evidence="6" key="1">
    <citation type="submission" date="2014-06" db="EMBL/GenBank/DDBJ databases">
        <title>Key roles for freshwater Actinobacteria revealed by deep metagenomic sequencing.</title>
        <authorList>
            <person name="Ghai R."/>
            <person name="Mizuno C.M."/>
            <person name="Picazo A."/>
            <person name="Camacho A."/>
            <person name="Rodriguez-Valera F."/>
        </authorList>
    </citation>
    <scope>NUCLEOTIDE SEQUENCE</scope>
</reference>
<keyword evidence="1" id="KW-0285">Flavoprotein</keyword>
<dbReference type="AlphaFoldDB" id="A0A094SN63"/>
<evidence type="ECO:0000256" key="2">
    <source>
        <dbReference type="ARBA" id="ARBA00022643"/>
    </source>
</evidence>
<organism evidence="6">
    <name type="scientific">freshwater metagenome</name>
    <dbReference type="NCBI Taxonomy" id="449393"/>
    <lineage>
        <taxon>unclassified sequences</taxon>
        <taxon>metagenomes</taxon>
        <taxon>ecological metagenomes</taxon>
    </lineage>
</organism>
<gene>
    <name evidence="6" type="ORF">GM51_5785</name>
</gene>
<dbReference type="PANTHER" id="PTHR42847">
    <property type="entry name" value="ALKANESULFONATE MONOOXYGENASE"/>
    <property type="match status" value="1"/>
</dbReference>
<dbReference type="SUPFAM" id="SSF51679">
    <property type="entry name" value="Bacterial luciferase-like"/>
    <property type="match status" value="1"/>
</dbReference>
<evidence type="ECO:0000259" key="5">
    <source>
        <dbReference type="Pfam" id="PF00296"/>
    </source>
</evidence>
<dbReference type="GO" id="GO:0008726">
    <property type="term" value="F:alkanesulfonate monooxygenase activity"/>
    <property type="evidence" value="ECO:0007669"/>
    <property type="project" value="TreeGrafter"/>
</dbReference>
<dbReference type="EMBL" id="JNSL01000025">
    <property type="protein sequence ID" value="KGA19993.1"/>
    <property type="molecule type" value="Genomic_DNA"/>
</dbReference>
<keyword evidence="3" id="KW-0560">Oxidoreductase</keyword>
<feature type="domain" description="Luciferase-like" evidence="5">
    <location>
        <begin position="21"/>
        <end position="121"/>
    </location>
</feature>
<name>A0A094SN63_9ZZZZ</name>
<keyword evidence="4" id="KW-0503">Monooxygenase</keyword>
<dbReference type="GO" id="GO:0046306">
    <property type="term" value="P:alkanesulfonate catabolic process"/>
    <property type="evidence" value="ECO:0007669"/>
    <property type="project" value="TreeGrafter"/>
</dbReference>
<evidence type="ECO:0000256" key="3">
    <source>
        <dbReference type="ARBA" id="ARBA00023002"/>
    </source>
</evidence>
<dbReference type="Gene3D" id="3.20.20.30">
    <property type="entry name" value="Luciferase-like domain"/>
    <property type="match status" value="1"/>
</dbReference>
<evidence type="ECO:0000256" key="4">
    <source>
        <dbReference type="ARBA" id="ARBA00023033"/>
    </source>
</evidence>
<dbReference type="InterPro" id="IPR036661">
    <property type="entry name" value="Luciferase-like_sf"/>
</dbReference>
<protein>
    <recommendedName>
        <fullName evidence="5">Luciferase-like domain-containing protein</fullName>
    </recommendedName>
</protein>
<comment type="caution">
    <text evidence="6">The sequence shown here is derived from an EMBL/GenBank/DDBJ whole genome shotgun (WGS) entry which is preliminary data.</text>
</comment>
<evidence type="ECO:0000313" key="6">
    <source>
        <dbReference type="EMBL" id="KGA19993.1"/>
    </source>
</evidence>
<dbReference type="InterPro" id="IPR050172">
    <property type="entry name" value="SsuD_RutA_monooxygenase"/>
</dbReference>